<keyword evidence="3" id="KW-1003">Cell membrane</keyword>
<evidence type="ECO:0000256" key="7">
    <source>
        <dbReference type="ARBA" id="ARBA00023180"/>
    </source>
</evidence>
<evidence type="ECO:0000256" key="3">
    <source>
        <dbReference type="ARBA" id="ARBA00022475"/>
    </source>
</evidence>
<keyword evidence="10" id="KW-1185">Reference proteome</keyword>
<keyword evidence="6" id="KW-1015">Disulfide bond</keyword>
<organism evidence="9 10">
    <name type="scientific">Babesia ovata</name>
    <dbReference type="NCBI Taxonomy" id="189622"/>
    <lineage>
        <taxon>Eukaryota</taxon>
        <taxon>Sar</taxon>
        <taxon>Alveolata</taxon>
        <taxon>Apicomplexa</taxon>
        <taxon>Aconoidasida</taxon>
        <taxon>Piroplasmida</taxon>
        <taxon>Babesiidae</taxon>
        <taxon>Babesia</taxon>
    </lineage>
</organism>
<evidence type="ECO:0000256" key="1">
    <source>
        <dbReference type="ARBA" id="ARBA00004236"/>
    </source>
</evidence>
<dbReference type="PROSITE" id="PS51701">
    <property type="entry name" value="6_CYS"/>
    <property type="match status" value="1"/>
</dbReference>
<gene>
    <name evidence="9" type="ORF">BOVATA_042340</name>
</gene>
<keyword evidence="4" id="KW-0732">Signal</keyword>
<dbReference type="RefSeq" id="XP_028868984.1">
    <property type="nucleotide sequence ID" value="XM_029013151.1"/>
</dbReference>
<dbReference type="GO" id="GO:0005886">
    <property type="term" value="C:plasma membrane"/>
    <property type="evidence" value="ECO:0007669"/>
    <property type="project" value="UniProtKB-SubCell"/>
</dbReference>
<dbReference type="EMBL" id="BDSA01000006">
    <property type="protein sequence ID" value="GBE62741.1"/>
    <property type="molecule type" value="Genomic_DNA"/>
</dbReference>
<feature type="domain" description="6-Cys" evidence="8">
    <location>
        <begin position="783"/>
        <end position="913"/>
    </location>
</feature>
<evidence type="ECO:0000256" key="6">
    <source>
        <dbReference type="ARBA" id="ARBA00023157"/>
    </source>
</evidence>
<dbReference type="Gene3D" id="2.60.40.2860">
    <property type="match status" value="1"/>
</dbReference>
<dbReference type="Proteomes" id="UP000236319">
    <property type="component" value="Unassembled WGS sequence"/>
</dbReference>
<evidence type="ECO:0000313" key="9">
    <source>
        <dbReference type="EMBL" id="GBE62741.1"/>
    </source>
</evidence>
<protein>
    <recommendedName>
        <fullName evidence="8">6-Cys domain-containing protein</fullName>
    </recommendedName>
</protein>
<evidence type="ECO:0000256" key="2">
    <source>
        <dbReference type="ARBA" id="ARBA00004241"/>
    </source>
</evidence>
<evidence type="ECO:0000259" key="8">
    <source>
        <dbReference type="PROSITE" id="PS51701"/>
    </source>
</evidence>
<evidence type="ECO:0000256" key="4">
    <source>
        <dbReference type="ARBA" id="ARBA00022729"/>
    </source>
</evidence>
<evidence type="ECO:0000256" key="5">
    <source>
        <dbReference type="ARBA" id="ARBA00023136"/>
    </source>
</evidence>
<dbReference type="InterPro" id="IPR038160">
    <property type="entry name" value="6_CYS_dom_sf"/>
</dbReference>
<evidence type="ECO:0000313" key="10">
    <source>
        <dbReference type="Proteomes" id="UP000236319"/>
    </source>
</evidence>
<proteinExistence type="predicted"/>
<dbReference type="AlphaFoldDB" id="A0A2H6KID6"/>
<dbReference type="GO" id="GO:0009986">
    <property type="term" value="C:cell surface"/>
    <property type="evidence" value="ECO:0007669"/>
    <property type="project" value="UniProtKB-SubCell"/>
</dbReference>
<sequence>MFISAKVICPRQVNDAPYIWYPRPISDKRGHINTYVTGDGKFRSVPISDVMRSESGNAVIRFESNVAQTELHYKKLPNQLIAMTERRLIFICGPRDLVLSDALQRHLERLNGIGQMKPLPWASSMPVIQEIKKMGTGLGVLFLNRGHLQLPLQGCGSRPSPLFAADNEVYVDSITGTRSCVADPMGQSRIGFVCEGRLEPDDCMRSLLDKNDQIVTAPKPYSYRHFDTNKPWVVTQFFSKLALPPFNGECRCINPETGQVKAKIEILSKTEYICDIASKAFLSRFRPIHGPWCSVMLHPGSTLTIKLPTPAVKSVFIDQDYNYDFQGDFFVLPFSQLASIYEYESEFLPKDVTTLRQLKSIHDINAYDEILYHKGIAGDALELDVSRMPLGEVKLKYQLGKPLALRERSNSFFYHWTLISRNENVPDKIRAAINVSFAFSHSYWIIGCDRGRPSVFDPESSNEYCSIRMVGNGIGGVYECLFNQVQDRRLAGIHCRADEVLLPNNCESVGYDLVSNQIIPMPESMKNATIQPTPGFQVFDIELNDDSPVSYACICVDERGYETSRLIVESTHREECSYAVSRDEVRHTFIPYILLQLGEAGVSNGGAVSSQSLMLYNVLQKSILLGIGTTLRIPCGPDQQSVAGNGRITTTWLPKQPEEYHYTVNQRPHGPELIRKSHNESFASTPGALEIGYQENGGRPEYKELTIKSRKGAILISKDPLHKKFVPMTFLCGNTPEQSDLPVVIDGVSTSAASPPPNVQGVKSSAQYTWNIVEVAVETTDPYMQGCGVTYESTDLFKPETHQLYDADGQLQFGCKIDLHMAKEAAFYCPAPYVLDPPNCFSQVSVDGTVKNTRDISQSLVTSQSNHFMILYSFSGLVGPGEKLRQTPPLECRCVTTKGIILSTIQIENYYAK</sequence>
<name>A0A2H6KID6_9APIC</name>
<dbReference type="VEuPathDB" id="PiroplasmaDB:BOVATA_042340"/>
<reference evidence="9 10" key="1">
    <citation type="journal article" date="2017" name="BMC Genomics">
        <title>Whole-genome assembly of Babesia ovata and comparative genomics between closely related pathogens.</title>
        <authorList>
            <person name="Yamagishi J."/>
            <person name="Asada M."/>
            <person name="Hakimi H."/>
            <person name="Tanaka T.Q."/>
            <person name="Sugimoto C."/>
            <person name="Kawazu S."/>
        </authorList>
    </citation>
    <scope>NUCLEOTIDE SEQUENCE [LARGE SCALE GENOMIC DNA]</scope>
    <source>
        <strain evidence="9 10">Miyake</strain>
    </source>
</reference>
<comment type="subcellular location">
    <subcellularLocation>
        <location evidence="1">Cell membrane</location>
    </subcellularLocation>
    <subcellularLocation>
        <location evidence="2">Cell surface</location>
    </subcellularLocation>
</comment>
<keyword evidence="7" id="KW-0325">Glycoprotein</keyword>
<dbReference type="Pfam" id="PF07422">
    <property type="entry name" value="s48_45"/>
    <property type="match status" value="1"/>
</dbReference>
<accession>A0A2H6KID6</accession>
<comment type="caution">
    <text evidence="9">The sequence shown here is derived from an EMBL/GenBank/DDBJ whole genome shotgun (WGS) entry which is preliminary data.</text>
</comment>
<dbReference type="OrthoDB" id="365660at2759"/>
<dbReference type="InterPro" id="IPR010884">
    <property type="entry name" value="6_CYS_dom"/>
</dbReference>
<keyword evidence="5" id="KW-0472">Membrane</keyword>
<dbReference type="GeneID" id="39876511"/>